<feature type="compositionally biased region" description="Low complexity" evidence="1">
    <location>
        <begin position="176"/>
        <end position="190"/>
    </location>
</feature>
<dbReference type="PANTHER" id="PTHR28125:SF3">
    <property type="entry name" value="TRANSCRIPTION REGULATOR RUA1 C-TERMINAL DOMAIN-CONTAINING PROTEIN"/>
    <property type="match status" value="1"/>
</dbReference>
<feature type="domain" description="Transcription regulator Rua1 C-terminal" evidence="2">
    <location>
        <begin position="435"/>
        <end position="535"/>
    </location>
</feature>
<dbReference type="EMBL" id="QJNU01000402">
    <property type="protein sequence ID" value="RYO99930.1"/>
    <property type="molecule type" value="Genomic_DNA"/>
</dbReference>
<name>A0A4Q4T658_9PEZI</name>
<comment type="caution">
    <text evidence="3">The sequence shown here is derived from an EMBL/GenBank/DDBJ whole genome shotgun (WGS) entry which is preliminary data.</text>
</comment>
<protein>
    <recommendedName>
        <fullName evidence="2">Transcription regulator Rua1 C-terminal domain-containing protein</fullName>
    </recommendedName>
</protein>
<feature type="region of interest" description="Disordered" evidence="1">
    <location>
        <begin position="158"/>
        <end position="274"/>
    </location>
</feature>
<feature type="compositionally biased region" description="Basic residues" evidence="1">
    <location>
        <begin position="538"/>
        <end position="549"/>
    </location>
</feature>
<proteinExistence type="predicted"/>
<organism evidence="3 4">
    <name type="scientific">Monosporascus ibericus</name>
    <dbReference type="NCBI Taxonomy" id="155417"/>
    <lineage>
        <taxon>Eukaryota</taxon>
        <taxon>Fungi</taxon>
        <taxon>Dikarya</taxon>
        <taxon>Ascomycota</taxon>
        <taxon>Pezizomycotina</taxon>
        <taxon>Sordariomycetes</taxon>
        <taxon>Xylariomycetidae</taxon>
        <taxon>Xylariales</taxon>
        <taxon>Xylariales incertae sedis</taxon>
        <taxon>Monosporascus</taxon>
    </lineage>
</organism>
<keyword evidence="4" id="KW-1185">Reference proteome</keyword>
<sequence length="624" mass="69437">MDPNQTQLQSQQMQHSHGFVFDMNKAARRDAPLIGTPFATMNGNEMSDGMETMEAPGGGWTAPASHGLRPRPATIHEGFSYCAGEEYGTVPSWDVCSNFSIQTPSDSMSRPVSMHQDFYPPTTVESHMPNFDGDMGIGQAFTSDEAIPVLDLRYQGSQVEKDPMNFEPGSNRSRRMSGSSFTMSTTGGFSDMPSYDDFSTTHSEAPSLTSDYPPRSNRNSLMSSTQLSPVASPRMTPHNRTELVRAQSRGRGASPSPRPGVRSAPYNADSSARNKRWSTGTYCTARRAQPFVYHHTHDAFGHRVMSRHSSPTVSSNPLPLNFGNLQAAQQHPFMIPQPPAFHNGMFVPSQPPSHVYHPAEIPNFETPPQLLSHGLFRMLQSNADPHALHSHYTDLSDPPDLYASLNEEQIPPPPEDMNPEDPDLIPHEQELRFEGDLYTPRWVRGHGNKREGWCGICKPGRWLVLKNSAFWYDKSFTHGISAATGSPFQEPQEKRRMDGNPDVWEGLCGSCNDWIALVSSKKKGTTWFRHAYKCHTHPKVKDAPKRRRENSHSRLAAPQISKCKAEPPVPSTPQLRPASESMATTPASGFVQSASMRTREQHLRPGQLQPRQTYLACDGMSNMI</sequence>
<feature type="region of interest" description="Disordered" evidence="1">
    <location>
        <begin position="538"/>
        <end position="585"/>
    </location>
</feature>
<dbReference type="Proteomes" id="UP000293360">
    <property type="component" value="Unassembled WGS sequence"/>
</dbReference>
<evidence type="ECO:0000259" key="2">
    <source>
        <dbReference type="Pfam" id="PF14616"/>
    </source>
</evidence>
<gene>
    <name evidence="3" type="ORF">DL764_006671</name>
</gene>
<evidence type="ECO:0000256" key="1">
    <source>
        <dbReference type="SAM" id="MobiDB-lite"/>
    </source>
</evidence>
<dbReference type="InterPro" id="IPR028012">
    <property type="entry name" value="Rua1_C"/>
</dbReference>
<dbReference type="Pfam" id="PF14616">
    <property type="entry name" value="Rua1_C"/>
    <property type="match status" value="1"/>
</dbReference>
<reference evidence="3 4" key="1">
    <citation type="submission" date="2018-06" db="EMBL/GenBank/DDBJ databases">
        <title>Complete Genomes of Monosporascus.</title>
        <authorList>
            <person name="Robinson A.J."/>
            <person name="Natvig D.O."/>
        </authorList>
    </citation>
    <scope>NUCLEOTIDE SEQUENCE [LARGE SCALE GENOMIC DNA]</scope>
    <source>
        <strain evidence="3 4">CBS 110550</strain>
    </source>
</reference>
<dbReference type="PANTHER" id="PTHR28125">
    <property type="entry name" value="MEIOTIC EXPRESSION UP-REGULATED PROTEIN 26"/>
    <property type="match status" value="1"/>
</dbReference>
<accession>A0A4Q4T658</accession>
<dbReference type="OrthoDB" id="5595379at2759"/>
<evidence type="ECO:0000313" key="3">
    <source>
        <dbReference type="EMBL" id="RYO99930.1"/>
    </source>
</evidence>
<feature type="compositionally biased region" description="Polar residues" evidence="1">
    <location>
        <begin position="197"/>
        <end position="229"/>
    </location>
</feature>
<evidence type="ECO:0000313" key="4">
    <source>
        <dbReference type="Proteomes" id="UP000293360"/>
    </source>
</evidence>
<dbReference type="AlphaFoldDB" id="A0A4Q4T658"/>